<feature type="compositionally biased region" description="Gly residues" evidence="1">
    <location>
        <begin position="108"/>
        <end position="120"/>
    </location>
</feature>
<dbReference type="InterPro" id="IPR008816">
    <property type="entry name" value="Gly_zipper_2TM_dom"/>
</dbReference>
<proteinExistence type="predicted"/>
<accession>A0ABR4FUK8</accession>
<evidence type="ECO:0000259" key="2">
    <source>
        <dbReference type="Pfam" id="PF05433"/>
    </source>
</evidence>
<feature type="region of interest" description="Disordered" evidence="1">
    <location>
        <begin position="105"/>
        <end position="140"/>
    </location>
</feature>
<dbReference type="PANTHER" id="PTHR37014:SF10">
    <property type="entry name" value="RICH PROTEIN MS8, PUTATIVE (AFU_ORTHOLOGUE AFUA_7G05650)-RELATED"/>
    <property type="match status" value="1"/>
</dbReference>
<name>A0ABR4FUK8_9EURO</name>
<evidence type="ECO:0000256" key="1">
    <source>
        <dbReference type="SAM" id="MobiDB-lite"/>
    </source>
</evidence>
<dbReference type="EMBL" id="JBFTWV010000106">
    <property type="protein sequence ID" value="KAL2786962.1"/>
    <property type="molecule type" value="Genomic_DNA"/>
</dbReference>
<feature type="compositionally biased region" description="Basic and acidic residues" evidence="1">
    <location>
        <begin position="127"/>
        <end position="140"/>
    </location>
</feature>
<feature type="compositionally biased region" description="Polar residues" evidence="1">
    <location>
        <begin position="16"/>
        <end position="35"/>
    </location>
</feature>
<reference evidence="3 4" key="1">
    <citation type="submission" date="2024-07" db="EMBL/GenBank/DDBJ databases">
        <title>Section-level genome sequencing and comparative genomics of Aspergillus sections Usti and Cavernicolus.</title>
        <authorList>
            <consortium name="Lawrence Berkeley National Laboratory"/>
            <person name="Nybo J.L."/>
            <person name="Vesth T.C."/>
            <person name="Theobald S."/>
            <person name="Frisvad J.C."/>
            <person name="Larsen T.O."/>
            <person name="Kjaerboelling I."/>
            <person name="Rothschild-Mancinelli K."/>
            <person name="Lyhne E.K."/>
            <person name="Kogle M.E."/>
            <person name="Barry K."/>
            <person name="Clum A."/>
            <person name="Na H."/>
            <person name="Ledsgaard L."/>
            <person name="Lin J."/>
            <person name="Lipzen A."/>
            <person name="Kuo A."/>
            <person name="Riley R."/>
            <person name="Mondo S."/>
            <person name="Labutti K."/>
            <person name="Haridas S."/>
            <person name="Pangalinan J."/>
            <person name="Salamov A.A."/>
            <person name="Simmons B.A."/>
            <person name="Magnuson J.K."/>
            <person name="Chen J."/>
            <person name="Drula E."/>
            <person name="Henrissat B."/>
            <person name="Wiebenga A."/>
            <person name="Lubbers R.J."/>
            <person name="Gomes A.C."/>
            <person name="Makela M.R."/>
            <person name="Stajich J."/>
            <person name="Grigoriev I.V."/>
            <person name="Mortensen U.H."/>
            <person name="De Vries R.P."/>
            <person name="Baker S.E."/>
            <person name="Andersen M.R."/>
        </authorList>
    </citation>
    <scope>NUCLEOTIDE SEQUENCE [LARGE SCALE GENOMIC DNA]</scope>
    <source>
        <strain evidence="3 4">CBS 209.92</strain>
    </source>
</reference>
<organism evidence="3 4">
    <name type="scientific">Aspergillus keveii</name>
    <dbReference type="NCBI Taxonomy" id="714993"/>
    <lineage>
        <taxon>Eukaryota</taxon>
        <taxon>Fungi</taxon>
        <taxon>Dikarya</taxon>
        <taxon>Ascomycota</taxon>
        <taxon>Pezizomycotina</taxon>
        <taxon>Eurotiomycetes</taxon>
        <taxon>Eurotiomycetidae</taxon>
        <taxon>Eurotiales</taxon>
        <taxon>Aspergillaceae</taxon>
        <taxon>Aspergillus</taxon>
        <taxon>Aspergillus subgen. Nidulantes</taxon>
    </lineage>
</organism>
<comment type="caution">
    <text evidence="3">The sequence shown here is derived from an EMBL/GenBank/DDBJ whole genome shotgun (WGS) entry which is preliminary data.</text>
</comment>
<dbReference type="Pfam" id="PF05433">
    <property type="entry name" value="Rick_17kDa_Anti"/>
    <property type="match status" value="1"/>
</dbReference>
<feature type="domain" description="Glycine zipper 2TM" evidence="2">
    <location>
        <begin position="59"/>
        <end position="97"/>
    </location>
</feature>
<evidence type="ECO:0000313" key="4">
    <source>
        <dbReference type="Proteomes" id="UP001610563"/>
    </source>
</evidence>
<feature type="region of interest" description="Disordered" evidence="1">
    <location>
        <begin position="1"/>
        <end position="60"/>
    </location>
</feature>
<protein>
    <recommendedName>
        <fullName evidence="2">Glycine zipper 2TM domain-containing protein</fullName>
    </recommendedName>
</protein>
<sequence>MSNRDYYGDNVPAGLGQNTSTDPAMNYTTQSNQYRSGDYDPNLNTDTLPEGEGERGLGSTVVGGAGGAFIGHKVGKKSDHGTLGAIGGAVAGAIVANVASNMIKGDSGHGQGHGRGGHGIVGSLRNRRIDRLESRLDRRR</sequence>
<keyword evidence="4" id="KW-1185">Reference proteome</keyword>
<dbReference type="PANTHER" id="PTHR37014">
    <property type="entry name" value="EXPRESSION LETHALITY PROTEIN HEL10, PUTATIVE (AFU_ORTHOLOGUE AFUA_1G06580)-RELATED"/>
    <property type="match status" value="1"/>
</dbReference>
<gene>
    <name evidence="3" type="ORF">BJX66DRAFT_341650</name>
</gene>
<dbReference type="Proteomes" id="UP001610563">
    <property type="component" value="Unassembled WGS sequence"/>
</dbReference>
<evidence type="ECO:0000313" key="3">
    <source>
        <dbReference type="EMBL" id="KAL2786962.1"/>
    </source>
</evidence>